<feature type="compositionally biased region" description="Polar residues" evidence="1">
    <location>
        <begin position="1"/>
        <end position="11"/>
    </location>
</feature>
<keyword evidence="3" id="KW-1185">Reference proteome</keyword>
<sequence length="237" mass="26778">MKTTQSTNADASNWDMPPPSQSHFAQFANFAPDDGASFEDEFKRLASSQNWVPGSQQYTRQRTIAIREELTLHYFTAPEALPGSQSRQQGTQTQPPILTHEQRILQGYQSLCLEVGLPPPDTIKECKHDLKNTLVNIIDLIDVRRVVGLGDGEKKTRVKVWDDFEAFRDYTLQDEHRIDREEAKRGDGILASLLQRLYVPDRKGKGKRWGRGRGKNESVGVSKTVSGRVTKGGNRRT</sequence>
<dbReference type="EMBL" id="MU853570">
    <property type="protein sequence ID" value="KAK4145291.1"/>
    <property type="molecule type" value="Genomic_DNA"/>
</dbReference>
<name>A0AAN6V839_9PEZI</name>
<protein>
    <submittedName>
        <fullName evidence="2">Uncharacterized protein</fullName>
    </submittedName>
</protein>
<dbReference type="AlphaFoldDB" id="A0AAN6V839"/>
<dbReference type="RefSeq" id="XP_062638662.1">
    <property type="nucleotide sequence ID" value="XM_062776731.1"/>
</dbReference>
<gene>
    <name evidence="2" type="ORF">C8A04DRAFT_10826</name>
</gene>
<reference evidence="2" key="1">
    <citation type="journal article" date="2023" name="Mol. Phylogenet. Evol.">
        <title>Genome-scale phylogeny and comparative genomics of the fungal order Sordariales.</title>
        <authorList>
            <person name="Hensen N."/>
            <person name="Bonometti L."/>
            <person name="Westerberg I."/>
            <person name="Brannstrom I.O."/>
            <person name="Guillou S."/>
            <person name="Cros-Aarteil S."/>
            <person name="Calhoun S."/>
            <person name="Haridas S."/>
            <person name="Kuo A."/>
            <person name="Mondo S."/>
            <person name="Pangilinan J."/>
            <person name="Riley R."/>
            <person name="LaButti K."/>
            <person name="Andreopoulos B."/>
            <person name="Lipzen A."/>
            <person name="Chen C."/>
            <person name="Yan M."/>
            <person name="Daum C."/>
            <person name="Ng V."/>
            <person name="Clum A."/>
            <person name="Steindorff A."/>
            <person name="Ohm R.A."/>
            <person name="Martin F."/>
            <person name="Silar P."/>
            <person name="Natvig D.O."/>
            <person name="Lalanne C."/>
            <person name="Gautier V."/>
            <person name="Ament-Velasquez S.L."/>
            <person name="Kruys A."/>
            <person name="Hutchinson M.I."/>
            <person name="Powell A.J."/>
            <person name="Barry K."/>
            <person name="Miller A.N."/>
            <person name="Grigoriev I.V."/>
            <person name="Debuchy R."/>
            <person name="Gladieux P."/>
            <person name="Hiltunen Thoren M."/>
            <person name="Johannesson H."/>
        </authorList>
    </citation>
    <scope>NUCLEOTIDE SEQUENCE</scope>
    <source>
        <strain evidence="2">CBS 141.50</strain>
    </source>
</reference>
<evidence type="ECO:0000313" key="2">
    <source>
        <dbReference type="EMBL" id="KAK4145291.1"/>
    </source>
</evidence>
<comment type="caution">
    <text evidence="2">The sequence shown here is derived from an EMBL/GenBank/DDBJ whole genome shotgun (WGS) entry which is preliminary data.</text>
</comment>
<feature type="region of interest" description="Disordered" evidence="1">
    <location>
        <begin position="203"/>
        <end position="237"/>
    </location>
</feature>
<organism evidence="2 3">
    <name type="scientific">Dichotomopilus funicola</name>
    <dbReference type="NCBI Taxonomy" id="1934379"/>
    <lineage>
        <taxon>Eukaryota</taxon>
        <taxon>Fungi</taxon>
        <taxon>Dikarya</taxon>
        <taxon>Ascomycota</taxon>
        <taxon>Pezizomycotina</taxon>
        <taxon>Sordariomycetes</taxon>
        <taxon>Sordariomycetidae</taxon>
        <taxon>Sordariales</taxon>
        <taxon>Chaetomiaceae</taxon>
        <taxon>Dichotomopilus</taxon>
    </lineage>
</organism>
<dbReference type="PANTHER" id="PTHR38846:SF1">
    <property type="entry name" value="C3H1-TYPE DOMAIN-CONTAINING PROTEIN"/>
    <property type="match status" value="1"/>
</dbReference>
<evidence type="ECO:0000313" key="3">
    <source>
        <dbReference type="Proteomes" id="UP001302676"/>
    </source>
</evidence>
<dbReference type="Proteomes" id="UP001302676">
    <property type="component" value="Unassembled WGS sequence"/>
</dbReference>
<feature type="compositionally biased region" description="Basic residues" evidence="1">
    <location>
        <begin position="204"/>
        <end position="213"/>
    </location>
</feature>
<evidence type="ECO:0000256" key="1">
    <source>
        <dbReference type="SAM" id="MobiDB-lite"/>
    </source>
</evidence>
<dbReference type="PANTHER" id="PTHR38846">
    <property type="entry name" value="C3H1-TYPE DOMAIN-CONTAINING PROTEIN"/>
    <property type="match status" value="1"/>
</dbReference>
<proteinExistence type="predicted"/>
<accession>A0AAN6V839</accession>
<reference evidence="2" key="2">
    <citation type="submission" date="2023-05" db="EMBL/GenBank/DDBJ databases">
        <authorList>
            <consortium name="Lawrence Berkeley National Laboratory"/>
            <person name="Steindorff A."/>
            <person name="Hensen N."/>
            <person name="Bonometti L."/>
            <person name="Westerberg I."/>
            <person name="Brannstrom I.O."/>
            <person name="Guillou S."/>
            <person name="Cros-Aarteil S."/>
            <person name="Calhoun S."/>
            <person name="Haridas S."/>
            <person name="Kuo A."/>
            <person name="Mondo S."/>
            <person name="Pangilinan J."/>
            <person name="Riley R."/>
            <person name="Labutti K."/>
            <person name="Andreopoulos B."/>
            <person name="Lipzen A."/>
            <person name="Chen C."/>
            <person name="Yanf M."/>
            <person name="Daum C."/>
            <person name="Ng V."/>
            <person name="Clum A."/>
            <person name="Ohm R."/>
            <person name="Martin F."/>
            <person name="Silar P."/>
            <person name="Natvig D."/>
            <person name="Lalanne C."/>
            <person name="Gautier V."/>
            <person name="Ament-Velasquez S.L."/>
            <person name="Kruys A."/>
            <person name="Hutchinson M.I."/>
            <person name="Powell A.J."/>
            <person name="Barry K."/>
            <person name="Miller A.N."/>
            <person name="Grigoriev I.V."/>
            <person name="Debuchy R."/>
            <person name="Gladieux P."/>
            <person name="Thoren M.H."/>
            <person name="Johannesson H."/>
        </authorList>
    </citation>
    <scope>NUCLEOTIDE SEQUENCE</scope>
    <source>
        <strain evidence="2">CBS 141.50</strain>
    </source>
</reference>
<feature type="region of interest" description="Disordered" evidence="1">
    <location>
        <begin position="1"/>
        <end position="20"/>
    </location>
</feature>
<dbReference type="GeneID" id="87813344"/>